<keyword evidence="2" id="KW-1185">Reference proteome</keyword>
<proteinExistence type="predicted"/>
<name>A0ACC0D6J6_9PEZI</name>
<organism evidence="1 2">
    <name type="scientific">Hypoxylon rubiginosum</name>
    <dbReference type="NCBI Taxonomy" id="110542"/>
    <lineage>
        <taxon>Eukaryota</taxon>
        <taxon>Fungi</taxon>
        <taxon>Dikarya</taxon>
        <taxon>Ascomycota</taxon>
        <taxon>Pezizomycotina</taxon>
        <taxon>Sordariomycetes</taxon>
        <taxon>Xylariomycetidae</taxon>
        <taxon>Xylariales</taxon>
        <taxon>Hypoxylaceae</taxon>
        <taxon>Hypoxylon</taxon>
    </lineage>
</organism>
<evidence type="ECO:0000313" key="1">
    <source>
        <dbReference type="EMBL" id="KAI6087985.1"/>
    </source>
</evidence>
<sequence length="109" mass="12442">MKKYLRESHQGPKFTFSEYDGQDRGSLQICVHDHEHSQRGDTFRRTGYYLSRRLVEQQSVSIDTTRSSRDGVPHTSKTLSVVDASQSEGESTTPTKANPRLTRKRLNDA</sequence>
<evidence type="ECO:0000313" key="2">
    <source>
        <dbReference type="Proteomes" id="UP001497680"/>
    </source>
</evidence>
<dbReference type="Proteomes" id="UP001497680">
    <property type="component" value="Unassembled WGS sequence"/>
</dbReference>
<protein>
    <submittedName>
        <fullName evidence="1">Uncharacterized protein</fullName>
    </submittedName>
</protein>
<comment type="caution">
    <text evidence="1">The sequence shown here is derived from an EMBL/GenBank/DDBJ whole genome shotgun (WGS) entry which is preliminary data.</text>
</comment>
<dbReference type="EMBL" id="MU394304">
    <property type="protein sequence ID" value="KAI6087985.1"/>
    <property type="molecule type" value="Genomic_DNA"/>
</dbReference>
<accession>A0ACC0D6J6</accession>
<reference evidence="1 2" key="1">
    <citation type="journal article" date="2022" name="New Phytol.">
        <title>Ecological generalism drives hyperdiversity of secondary metabolite gene clusters in xylarialean endophytes.</title>
        <authorList>
            <person name="Franco M.E.E."/>
            <person name="Wisecaver J.H."/>
            <person name="Arnold A.E."/>
            <person name="Ju Y.M."/>
            <person name="Slot J.C."/>
            <person name="Ahrendt S."/>
            <person name="Moore L.P."/>
            <person name="Eastman K.E."/>
            <person name="Scott K."/>
            <person name="Konkel Z."/>
            <person name="Mondo S.J."/>
            <person name="Kuo A."/>
            <person name="Hayes R.D."/>
            <person name="Haridas S."/>
            <person name="Andreopoulos B."/>
            <person name="Riley R."/>
            <person name="LaButti K."/>
            <person name="Pangilinan J."/>
            <person name="Lipzen A."/>
            <person name="Amirebrahimi M."/>
            <person name="Yan J."/>
            <person name="Adam C."/>
            <person name="Keymanesh K."/>
            <person name="Ng V."/>
            <person name="Louie K."/>
            <person name="Northen T."/>
            <person name="Drula E."/>
            <person name="Henrissat B."/>
            <person name="Hsieh H.M."/>
            <person name="Youens-Clark K."/>
            <person name="Lutzoni F."/>
            <person name="Miadlikowska J."/>
            <person name="Eastwood D.C."/>
            <person name="Hamelin R.C."/>
            <person name="Grigoriev I.V."/>
            <person name="U'Ren J.M."/>
        </authorList>
    </citation>
    <scope>NUCLEOTIDE SEQUENCE [LARGE SCALE GENOMIC DNA]</scope>
    <source>
        <strain evidence="1 2">ER1909</strain>
    </source>
</reference>
<gene>
    <name evidence="1" type="ORF">F4821DRAFT_258440</name>
</gene>